<gene>
    <name evidence="1" type="ORF">G6F51_010347</name>
</gene>
<sequence length="239" mass="27887">MMIINYWKKLDADGSTQVTTKILCYADDTLVFLNNPQVIQRLRFHLDMLSLASNARINYHKVESIFMFDRDHSRYWVGSLAELEILSIYLPSNPQSNAPTDYTALNLITIYPWECHNCQYFTTFHVLVSILSDSRDPTRHQQNQKSPAKCYGGLSITDPHVQQADIYFRRIQPLLLDTHLGRKTEVNKVLQIHIQNSYKAEHHQITLLFPEGRPYLPRHLHNTCPQLVKSLDHIPREFS</sequence>
<comment type="caution">
    <text evidence="1">The sequence shown here is derived from an EMBL/GenBank/DDBJ whole genome shotgun (WGS) entry which is preliminary data.</text>
</comment>
<organism evidence="1 2">
    <name type="scientific">Rhizopus oryzae</name>
    <name type="common">Mucormycosis agent</name>
    <name type="synonym">Rhizopus arrhizus var. delemar</name>
    <dbReference type="NCBI Taxonomy" id="64495"/>
    <lineage>
        <taxon>Eukaryota</taxon>
        <taxon>Fungi</taxon>
        <taxon>Fungi incertae sedis</taxon>
        <taxon>Mucoromycota</taxon>
        <taxon>Mucoromycotina</taxon>
        <taxon>Mucoromycetes</taxon>
        <taxon>Mucorales</taxon>
        <taxon>Mucorineae</taxon>
        <taxon>Rhizopodaceae</taxon>
        <taxon>Rhizopus</taxon>
    </lineage>
</organism>
<name>A0A9P6Y1S8_RHIOR</name>
<evidence type="ECO:0008006" key="3">
    <source>
        <dbReference type="Google" id="ProtNLM"/>
    </source>
</evidence>
<accession>A0A9P6Y1S8</accession>
<evidence type="ECO:0000313" key="1">
    <source>
        <dbReference type="EMBL" id="KAG1537481.1"/>
    </source>
</evidence>
<dbReference type="EMBL" id="JAANIT010002111">
    <property type="protein sequence ID" value="KAG1537481.1"/>
    <property type="molecule type" value="Genomic_DNA"/>
</dbReference>
<evidence type="ECO:0000313" key="2">
    <source>
        <dbReference type="Proteomes" id="UP000717996"/>
    </source>
</evidence>
<protein>
    <recommendedName>
        <fullName evidence="3">Reverse transcriptase domain-containing protein</fullName>
    </recommendedName>
</protein>
<proteinExistence type="predicted"/>
<reference evidence="1" key="1">
    <citation type="journal article" date="2020" name="Microb. Genom.">
        <title>Genetic diversity of clinical and environmental Mucorales isolates obtained from an investigation of mucormycosis cases among solid organ transplant recipients.</title>
        <authorList>
            <person name="Nguyen M.H."/>
            <person name="Kaul D."/>
            <person name="Muto C."/>
            <person name="Cheng S.J."/>
            <person name="Richter R.A."/>
            <person name="Bruno V.M."/>
            <person name="Liu G."/>
            <person name="Beyhan S."/>
            <person name="Sundermann A.J."/>
            <person name="Mounaud S."/>
            <person name="Pasculle A.W."/>
            <person name="Nierman W.C."/>
            <person name="Driscoll E."/>
            <person name="Cumbie R."/>
            <person name="Clancy C.J."/>
            <person name="Dupont C.L."/>
        </authorList>
    </citation>
    <scope>NUCLEOTIDE SEQUENCE</scope>
    <source>
        <strain evidence="1">GL16</strain>
    </source>
</reference>
<dbReference type="AlphaFoldDB" id="A0A9P6Y1S8"/>
<dbReference type="Proteomes" id="UP000717996">
    <property type="component" value="Unassembled WGS sequence"/>
</dbReference>
<dbReference type="OrthoDB" id="2426083at2759"/>